<dbReference type="GO" id="GO:0008777">
    <property type="term" value="F:acetylornithine deacetylase activity"/>
    <property type="evidence" value="ECO:0007669"/>
    <property type="project" value="UniProtKB-EC"/>
</dbReference>
<proteinExistence type="predicted"/>
<dbReference type="EC" id="3.5.1.16" evidence="1"/>
<dbReference type="SUPFAM" id="SSF53187">
    <property type="entry name" value="Zn-dependent exopeptidases"/>
    <property type="match status" value="1"/>
</dbReference>
<organism evidence="1 2">
    <name type="scientific">Halolamina salifodinae</name>
    <dbReference type="NCBI Taxonomy" id="1202767"/>
    <lineage>
        <taxon>Archaea</taxon>
        <taxon>Methanobacteriati</taxon>
        <taxon>Methanobacteriota</taxon>
        <taxon>Stenosarchaea group</taxon>
        <taxon>Halobacteria</taxon>
        <taxon>Halobacteriales</taxon>
        <taxon>Haloferacaceae</taxon>
    </lineage>
</organism>
<dbReference type="AlphaFoldDB" id="A0A8T4H1H3"/>
<dbReference type="Proteomes" id="UP000823736">
    <property type="component" value="Unassembled WGS sequence"/>
</dbReference>
<evidence type="ECO:0000313" key="1">
    <source>
        <dbReference type="EMBL" id="MBP1988193.1"/>
    </source>
</evidence>
<gene>
    <name evidence="1" type="ORF">J2753_002705</name>
</gene>
<comment type="caution">
    <text evidence="1">The sequence shown here is derived from an EMBL/GenBank/DDBJ whole genome shotgun (WGS) entry which is preliminary data.</text>
</comment>
<keyword evidence="1" id="KW-0378">Hydrolase</keyword>
<name>A0A8T4H1H3_9EURY</name>
<accession>A0A8T4H1H3</accession>
<dbReference type="Gene3D" id="3.40.630.10">
    <property type="entry name" value="Zn peptidases"/>
    <property type="match status" value="1"/>
</dbReference>
<dbReference type="Pfam" id="PF01546">
    <property type="entry name" value="Peptidase_M20"/>
    <property type="match status" value="1"/>
</dbReference>
<dbReference type="EMBL" id="JAGGLC010000006">
    <property type="protein sequence ID" value="MBP1988193.1"/>
    <property type="molecule type" value="Genomic_DNA"/>
</dbReference>
<reference evidence="1" key="1">
    <citation type="submission" date="2021-03" db="EMBL/GenBank/DDBJ databases">
        <title>Genomic Encyclopedia of Type Strains, Phase IV (KMG-IV): sequencing the most valuable type-strain genomes for metagenomic binning, comparative biology and taxonomic classification.</title>
        <authorList>
            <person name="Goeker M."/>
        </authorList>
    </citation>
    <scope>NUCLEOTIDE SEQUENCE</scope>
    <source>
        <strain evidence="1">DSM 26232</strain>
    </source>
</reference>
<sequence length="70" mass="7688">MLDTGLPETDPRGATYGADSRHYVAADIPTVLFGPGTIEQAHFPDETIDWPDVEQARETIAETAVRFLQS</sequence>
<protein>
    <submittedName>
        <fullName evidence="1">Acetylornithine deacetylase</fullName>
        <ecNumber evidence="1">3.5.1.16</ecNumber>
    </submittedName>
</protein>
<keyword evidence="2" id="KW-1185">Reference proteome</keyword>
<dbReference type="InterPro" id="IPR002933">
    <property type="entry name" value="Peptidase_M20"/>
</dbReference>
<evidence type="ECO:0000313" key="2">
    <source>
        <dbReference type="Proteomes" id="UP000823736"/>
    </source>
</evidence>